<dbReference type="InterPro" id="IPR004358">
    <property type="entry name" value="Sig_transdc_His_kin-like_C"/>
</dbReference>
<name>A0A2C8F8R5_9BACT</name>
<dbReference type="Gene3D" id="1.10.287.130">
    <property type="match status" value="1"/>
</dbReference>
<organism evidence="9 10">
    <name type="scientific">Pseudodesulfovibrio profundus</name>
    <dbReference type="NCBI Taxonomy" id="57320"/>
    <lineage>
        <taxon>Bacteria</taxon>
        <taxon>Pseudomonadati</taxon>
        <taxon>Thermodesulfobacteriota</taxon>
        <taxon>Desulfovibrionia</taxon>
        <taxon>Desulfovibrionales</taxon>
        <taxon>Desulfovibrionaceae</taxon>
    </lineage>
</organism>
<protein>
    <recommendedName>
        <fullName evidence="2">histidine kinase</fullName>
        <ecNumber evidence="2">2.7.13.3</ecNumber>
    </recommendedName>
</protein>
<evidence type="ECO:0000256" key="3">
    <source>
        <dbReference type="ARBA" id="ARBA00022553"/>
    </source>
</evidence>
<reference evidence="10" key="1">
    <citation type="submission" date="2017-09" db="EMBL/GenBank/DDBJ databases">
        <authorList>
            <person name="Regsiter A."/>
            <person name="William W."/>
        </authorList>
    </citation>
    <scope>NUCLEOTIDE SEQUENCE [LARGE SCALE GENOMIC DNA]</scope>
    <source>
        <strain evidence="10">500-1</strain>
    </source>
</reference>
<keyword evidence="5 9" id="KW-0418">Kinase</keyword>
<evidence type="ECO:0000256" key="5">
    <source>
        <dbReference type="ARBA" id="ARBA00022777"/>
    </source>
</evidence>
<dbReference type="GO" id="GO:0005886">
    <property type="term" value="C:plasma membrane"/>
    <property type="evidence" value="ECO:0007669"/>
    <property type="project" value="TreeGrafter"/>
</dbReference>
<dbReference type="Pfam" id="PF04392">
    <property type="entry name" value="ABC_sub_bind"/>
    <property type="match status" value="1"/>
</dbReference>
<dbReference type="InterPro" id="IPR036097">
    <property type="entry name" value="HisK_dim/P_sf"/>
</dbReference>
<keyword evidence="7" id="KW-1133">Transmembrane helix</keyword>
<dbReference type="InterPro" id="IPR036890">
    <property type="entry name" value="HATPase_C_sf"/>
</dbReference>
<evidence type="ECO:0000256" key="4">
    <source>
        <dbReference type="ARBA" id="ARBA00022679"/>
    </source>
</evidence>
<evidence type="ECO:0000256" key="1">
    <source>
        <dbReference type="ARBA" id="ARBA00000085"/>
    </source>
</evidence>
<dbReference type="Gene3D" id="3.30.565.10">
    <property type="entry name" value="Histidine kinase-like ATPase, C-terminal domain"/>
    <property type="match status" value="1"/>
</dbReference>
<dbReference type="EC" id="2.7.13.3" evidence="2"/>
<feature type="transmembrane region" description="Helical" evidence="7">
    <location>
        <begin position="344"/>
        <end position="363"/>
    </location>
</feature>
<dbReference type="SMART" id="SM00387">
    <property type="entry name" value="HATPase_c"/>
    <property type="match status" value="1"/>
</dbReference>
<feature type="coiled-coil region" evidence="6">
    <location>
        <begin position="364"/>
        <end position="391"/>
    </location>
</feature>
<evidence type="ECO:0000313" key="10">
    <source>
        <dbReference type="Proteomes" id="UP000219215"/>
    </source>
</evidence>
<dbReference type="InterPro" id="IPR003594">
    <property type="entry name" value="HATPase_dom"/>
</dbReference>
<dbReference type="PRINTS" id="PR00344">
    <property type="entry name" value="BCTRLSENSOR"/>
</dbReference>
<dbReference type="InterPro" id="IPR005467">
    <property type="entry name" value="His_kinase_dom"/>
</dbReference>
<accession>A0A2C8F8R5</accession>
<keyword evidence="7" id="KW-0812">Transmembrane</keyword>
<dbReference type="InterPro" id="IPR003661">
    <property type="entry name" value="HisK_dim/P_dom"/>
</dbReference>
<dbReference type="GO" id="GO:0000155">
    <property type="term" value="F:phosphorelay sensor kinase activity"/>
    <property type="evidence" value="ECO:0007669"/>
    <property type="project" value="InterPro"/>
</dbReference>
<evidence type="ECO:0000256" key="7">
    <source>
        <dbReference type="SAM" id="Phobius"/>
    </source>
</evidence>
<proteinExistence type="predicted"/>
<keyword evidence="4" id="KW-0808">Transferase</keyword>
<gene>
    <name evidence="9" type="ORF">DPRO_1929</name>
</gene>
<evidence type="ECO:0000259" key="8">
    <source>
        <dbReference type="PROSITE" id="PS50109"/>
    </source>
</evidence>
<dbReference type="CDD" id="cd16922">
    <property type="entry name" value="HATPase_EvgS-ArcB-TorS-like"/>
    <property type="match status" value="1"/>
</dbReference>
<dbReference type="EMBL" id="LT907975">
    <property type="protein sequence ID" value="SOB58831.1"/>
    <property type="molecule type" value="Genomic_DNA"/>
</dbReference>
<dbReference type="PROSITE" id="PS50109">
    <property type="entry name" value="HIS_KIN"/>
    <property type="match status" value="1"/>
</dbReference>
<dbReference type="Gene3D" id="3.40.50.2300">
    <property type="match status" value="2"/>
</dbReference>
<keyword evidence="10" id="KW-1185">Reference proteome</keyword>
<dbReference type="Pfam" id="PF00512">
    <property type="entry name" value="HisKA"/>
    <property type="match status" value="1"/>
</dbReference>
<sequence length="655" mass="74245">MSRHHYLGLILLVFVVSLFVPAKSDGQLVRRVLLLNSYNRDMLWTDSITRGVSDVLSKDSTSYKMYVEHMDTKNYFSPEYLELLKEQYRFKYSDVAFDAVIVSDDNAVNFAVNNRSLFNNAPIVFCGVNDLDFHNTHDMSNMTGVLEFTDIRLTIEAALRLQPDLKRMYVVVDDTTTGMISRKLIQDILPDYRGRLDFAWIDKMSMAEVKKTISNLAKGSAVLLASFNRDGLGNWYTYTESITQLRSVTSVPIYGMWDFYLGRGIVGGMITSGYRHGVMAAEIALDIMNGMKPSDIEVVTQDSNQYMFDYNELESFDINPRLIPKNSVVINKPINLYERYRSQILIAALLVLTMILFIFKLLASNRAKRLVENELEEMNKYQESLIEQRTEELVQRSRELEMANHELKKVDNLKTAVVNTVSHDLRTPLTSVLGFCKIIERDFIKYFVPLCSEYADLGERSERIRKNLGIIESEGERLTRLINDFLDLSKIDAGEIAWNDVSIDTNELFVQALPILEGYFTGTAVKFHMEVDDNLPGVVADPDRLLQVLNNLVGNAAKFTFHGSVNLRVTTTEGGWLKATVSDTGMGIPKEELANIFDKFYQVTQSTINTNIARGSGMGLAISKRIVEHYGGMISAESEHEYGSSFTFTIPTTAK</sequence>
<dbReference type="Pfam" id="PF02518">
    <property type="entry name" value="HATPase_c"/>
    <property type="match status" value="1"/>
</dbReference>
<keyword evidence="7" id="KW-0472">Membrane</keyword>
<feature type="domain" description="Histidine kinase" evidence="8">
    <location>
        <begin position="420"/>
        <end position="654"/>
    </location>
</feature>
<keyword evidence="3" id="KW-0597">Phosphoprotein</keyword>
<dbReference type="CDD" id="cd00082">
    <property type="entry name" value="HisKA"/>
    <property type="match status" value="1"/>
</dbReference>
<dbReference type="SMART" id="SM00388">
    <property type="entry name" value="HisKA"/>
    <property type="match status" value="1"/>
</dbReference>
<evidence type="ECO:0000256" key="6">
    <source>
        <dbReference type="SAM" id="Coils"/>
    </source>
</evidence>
<comment type="catalytic activity">
    <reaction evidence="1">
        <text>ATP + protein L-histidine = ADP + protein N-phospho-L-histidine.</text>
        <dbReference type="EC" id="2.7.13.3"/>
    </reaction>
</comment>
<dbReference type="SUPFAM" id="SSF47384">
    <property type="entry name" value="Homodimeric domain of signal transducing histidine kinase"/>
    <property type="match status" value="1"/>
</dbReference>
<dbReference type="GO" id="GO:0009927">
    <property type="term" value="F:histidine phosphotransfer kinase activity"/>
    <property type="evidence" value="ECO:0007669"/>
    <property type="project" value="TreeGrafter"/>
</dbReference>
<dbReference type="AlphaFoldDB" id="A0A2C8F8R5"/>
<evidence type="ECO:0000256" key="2">
    <source>
        <dbReference type="ARBA" id="ARBA00012438"/>
    </source>
</evidence>
<dbReference type="PANTHER" id="PTHR43047">
    <property type="entry name" value="TWO-COMPONENT HISTIDINE PROTEIN KINASE"/>
    <property type="match status" value="1"/>
</dbReference>
<dbReference type="InterPro" id="IPR007487">
    <property type="entry name" value="ABC_transpt-TYRBP-like"/>
</dbReference>
<evidence type="ECO:0000313" key="9">
    <source>
        <dbReference type="EMBL" id="SOB58831.1"/>
    </source>
</evidence>
<dbReference type="FunFam" id="3.30.565.10:FF:000006">
    <property type="entry name" value="Sensor histidine kinase WalK"/>
    <property type="match status" value="1"/>
</dbReference>
<keyword evidence="6" id="KW-0175">Coiled coil</keyword>
<dbReference type="Proteomes" id="UP000219215">
    <property type="component" value="Chromosome DPRO"/>
</dbReference>
<dbReference type="KEGG" id="pprf:DPRO_1929"/>
<dbReference type="PANTHER" id="PTHR43047:SF72">
    <property type="entry name" value="OSMOSENSING HISTIDINE PROTEIN KINASE SLN1"/>
    <property type="match status" value="1"/>
</dbReference>
<dbReference type="SUPFAM" id="SSF55874">
    <property type="entry name" value="ATPase domain of HSP90 chaperone/DNA topoisomerase II/histidine kinase"/>
    <property type="match status" value="1"/>
</dbReference>